<dbReference type="Gene3D" id="3.90.190.20">
    <property type="entry name" value="Mur ligase, C-terminal domain"/>
    <property type="match status" value="1"/>
</dbReference>
<evidence type="ECO:0000313" key="3">
    <source>
        <dbReference type="EMBL" id="QHT10056.1"/>
    </source>
</evidence>
<accession>A0A6C0CZ08</accession>
<dbReference type="AlphaFoldDB" id="A0A6C0CZ08"/>
<evidence type="ECO:0000256" key="1">
    <source>
        <dbReference type="SAM" id="Phobius"/>
    </source>
</evidence>
<dbReference type="GO" id="GO:0016881">
    <property type="term" value="F:acid-amino acid ligase activity"/>
    <property type="evidence" value="ECO:0007669"/>
    <property type="project" value="InterPro"/>
</dbReference>
<dbReference type="Gene3D" id="3.30.470.20">
    <property type="entry name" value="ATP-grasp fold, B domain"/>
    <property type="match status" value="2"/>
</dbReference>
<dbReference type="InterPro" id="IPR036565">
    <property type="entry name" value="Mur-like_cat_sf"/>
</dbReference>
<dbReference type="Pfam" id="PF08245">
    <property type="entry name" value="Mur_ligase_M"/>
    <property type="match status" value="1"/>
</dbReference>
<dbReference type="SUPFAM" id="SSF53623">
    <property type="entry name" value="MurD-like peptide ligases, catalytic domain"/>
    <property type="match status" value="1"/>
</dbReference>
<keyword evidence="1" id="KW-1133">Transmembrane helix</keyword>
<dbReference type="InterPro" id="IPR004101">
    <property type="entry name" value="Mur_ligase_C"/>
</dbReference>
<dbReference type="Gene3D" id="3.40.1190.10">
    <property type="entry name" value="Mur-like, catalytic domain"/>
    <property type="match status" value="1"/>
</dbReference>
<dbReference type="Pfam" id="PF02875">
    <property type="entry name" value="Mur_ligase_C"/>
    <property type="match status" value="1"/>
</dbReference>
<dbReference type="EMBL" id="MN739518">
    <property type="protein sequence ID" value="QHT10056.1"/>
    <property type="molecule type" value="Genomic_DNA"/>
</dbReference>
<keyword evidence="1" id="KW-0812">Transmembrane</keyword>
<reference evidence="3" key="1">
    <citation type="journal article" date="2020" name="Nature">
        <title>Giant virus diversity and host interactions through global metagenomics.</title>
        <authorList>
            <person name="Schulz F."/>
            <person name="Roux S."/>
            <person name="Paez-Espino D."/>
            <person name="Jungbluth S."/>
            <person name="Walsh D.A."/>
            <person name="Denef V.J."/>
            <person name="McMahon K.D."/>
            <person name="Konstantinidis K.T."/>
            <person name="Eloe-Fadrosh E.A."/>
            <person name="Kyrpides N.C."/>
            <person name="Woyke T."/>
        </authorList>
    </citation>
    <scope>NUCLEOTIDE SEQUENCE</scope>
    <source>
        <strain evidence="3">GVMAG-M-3300023174-104</strain>
    </source>
</reference>
<dbReference type="InterPro" id="IPR013651">
    <property type="entry name" value="ATP-grasp_RimK-type"/>
</dbReference>
<dbReference type="SUPFAM" id="SSF53244">
    <property type="entry name" value="MurD-like peptide ligases, peptide-binding domain"/>
    <property type="match status" value="1"/>
</dbReference>
<dbReference type="SUPFAM" id="SSF56059">
    <property type="entry name" value="Glutathione synthetase ATP-binding domain-like"/>
    <property type="match status" value="1"/>
</dbReference>
<dbReference type="InterPro" id="IPR013221">
    <property type="entry name" value="Mur_ligase_cen"/>
</dbReference>
<name>A0A6C0CZ08_9ZZZZ</name>
<organism evidence="3">
    <name type="scientific">viral metagenome</name>
    <dbReference type="NCBI Taxonomy" id="1070528"/>
    <lineage>
        <taxon>unclassified sequences</taxon>
        <taxon>metagenomes</taxon>
        <taxon>organismal metagenomes</taxon>
    </lineage>
</organism>
<feature type="transmembrane region" description="Helical" evidence="1">
    <location>
        <begin position="6"/>
        <end position="33"/>
    </location>
</feature>
<dbReference type="PROSITE" id="PS50975">
    <property type="entry name" value="ATP_GRASP"/>
    <property type="match status" value="1"/>
</dbReference>
<dbReference type="PANTHER" id="PTHR23135">
    <property type="entry name" value="MUR LIGASE FAMILY MEMBER"/>
    <property type="match status" value="1"/>
</dbReference>
<sequence length="839" mass="94396">MVNKKSFISSFVIFILVIIFVLVIIFLVVYLLWKFIKNKKKIITYSLLRGPNQWAISPLILINSSDNIFNNLFIEKVVYILHHVGYEPHSLSIGKLNDKTYWIKYDGVHEEIIMEAVNMVVENRIRLQELEEQYSRTRLGISTNCIVEVAKQQGIQVTRLNKDNFIVLGNGVSQKRIMATVTSNTLQIGVDIVQNKQLTKQLLSKLGIPVPRGRILHHKDDAWSIMNYMKNNGIVRFVIKPSDSHQGKGITINPVSRTEIERAISFANTFSKNIMVEELIEGNDYRVLVIHGKIVAIAKRTPPLVIGDGQSTIFQLLERLNQDPLRKKNHDGMLTIVKEDIYVLQKQGFQSVKDIPSLHQKVLLRQESNLSMGGTSTDEFIHNIHPQNKQYIELAVRMVGLDVAGVDIVSNDLSIPLKIQGAITEINAAPGLRMHILRQKKIKENIGTSIVNYLSPCSIPIIAITGVNGKTTTTLLISHILQQVYSCVGSVTTNGIYVNQHLIRSCDCSGPQSARAILQHPKIEAAVLEVARGGIIREGLGYHTSTVGIFLNIGQGDHLGQNGIHTLDDLFRVKSTVLKSINQYGFGVVNANDAFLKQSVMRINSKNIVWYSIDPTTIPFQCKDYVTQSGQHIIVIQKEQKVFEISVNDIRFTHFGTLLFNIENMMAGLATASGLQIPWCLVKKALLSFEPPKGRANILPFRNGHVILDYAHNVDSIHAIVHSLPSSNRTIIMFGAAGDRREEDIVKMTDTLSRHCQDLLLYEDINLLRGRQRGEIQKIMETTARKQKQVRVQTFSSEESAINKGFAMFEEGNVVLFLLDDIETFHPKITDFISKGQIR</sequence>
<dbReference type="InterPro" id="IPR036615">
    <property type="entry name" value="Mur_ligase_C_dom_sf"/>
</dbReference>
<dbReference type="PANTHER" id="PTHR23135:SF18">
    <property type="entry name" value="CYANOPHYCIN SYNTHETASE"/>
    <property type="match status" value="1"/>
</dbReference>
<dbReference type="GO" id="GO:0005524">
    <property type="term" value="F:ATP binding"/>
    <property type="evidence" value="ECO:0007669"/>
    <property type="project" value="InterPro"/>
</dbReference>
<evidence type="ECO:0000259" key="2">
    <source>
        <dbReference type="PROSITE" id="PS50975"/>
    </source>
</evidence>
<dbReference type="InterPro" id="IPR011761">
    <property type="entry name" value="ATP-grasp"/>
</dbReference>
<proteinExistence type="predicted"/>
<keyword evidence="1" id="KW-0472">Membrane</keyword>
<protein>
    <recommendedName>
        <fullName evidence="2">ATP-grasp domain-containing protein</fullName>
    </recommendedName>
</protein>
<feature type="domain" description="ATP-grasp" evidence="2">
    <location>
        <begin position="200"/>
        <end position="455"/>
    </location>
</feature>
<dbReference type="GO" id="GO:0046872">
    <property type="term" value="F:metal ion binding"/>
    <property type="evidence" value="ECO:0007669"/>
    <property type="project" value="InterPro"/>
</dbReference>
<dbReference type="Pfam" id="PF08443">
    <property type="entry name" value="RimK"/>
    <property type="match status" value="1"/>
</dbReference>